<evidence type="ECO:0000313" key="3">
    <source>
        <dbReference type="Proteomes" id="UP000466345"/>
    </source>
</evidence>
<dbReference type="RefSeq" id="WP_153454888.1">
    <property type="nucleotide sequence ID" value="NZ_WEGJ01000020.1"/>
</dbReference>
<dbReference type="SUPFAM" id="SSF53213">
    <property type="entry name" value="LigB-like"/>
    <property type="match status" value="1"/>
</dbReference>
<proteinExistence type="predicted"/>
<reference evidence="2 3" key="1">
    <citation type="submission" date="2019-10" db="EMBL/GenBank/DDBJ databases">
        <title>Streptomyces smaragdinus sp. nov. and Streptomyces fabii sp. nov., isolated from the gut of fungus growing-termite Macrotermes natalensis.</title>
        <authorList>
            <person name="Schwitalla J."/>
            <person name="Benndorf R."/>
            <person name="Martin K."/>
            <person name="De Beer W."/>
            <person name="Kaster A.-K."/>
            <person name="Vollmers J."/>
            <person name="Poulsen M."/>
            <person name="Beemelmanns C."/>
        </authorList>
    </citation>
    <scope>NUCLEOTIDE SEQUENCE [LARGE SCALE GENOMIC DNA]</scope>
    <source>
        <strain evidence="2 3">RB5</strain>
    </source>
</reference>
<dbReference type="GO" id="GO:0047070">
    <property type="term" value="F:3-carboxyethylcatechol 2,3-dioxygenase activity"/>
    <property type="evidence" value="ECO:0007669"/>
    <property type="project" value="UniProtKB-EC"/>
</dbReference>
<evidence type="ECO:0000313" key="2">
    <source>
        <dbReference type="EMBL" id="MQY14319.1"/>
    </source>
</evidence>
<dbReference type="Gene3D" id="3.40.830.10">
    <property type="entry name" value="LigB-like"/>
    <property type="match status" value="1"/>
</dbReference>
<dbReference type="EMBL" id="WEGJ01000020">
    <property type="protein sequence ID" value="MQY14319.1"/>
    <property type="molecule type" value="Genomic_DNA"/>
</dbReference>
<comment type="caution">
    <text evidence="2">The sequence shown here is derived from an EMBL/GenBank/DDBJ whole genome shotgun (WGS) entry which is preliminary data.</text>
</comment>
<dbReference type="Proteomes" id="UP000466345">
    <property type="component" value="Unassembled WGS sequence"/>
</dbReference>
<protein>
    <submittedName>
        <fullName evidence="2">2,3-dihydroxyphenylpropionate/2, 3-dihydroxicinnamic acid 1,2-dioxygenase</fullName>
        <ecNumber evidence="2">1.13.11.16</ecNumber>
    </submittedName>
</protein>
<evidence type="ECO:0000259" key="1">
    <source>
        <dbReference type="Pfam" id="PF02900"/>
    </source>
</evidence>
<dbReference type="EC" id="1.13.11.16" evidence="2"/>
<dbReference type="OrthoDB" id="8673673at2"/>
<dbReference type="InterPro" id="IPR004183">
    <property type="entry name" value="Xdiol_dOase_suB"/>
</dbReference>
<keyword evidence="2" id="KW-0560">Oxidoreductase</keyword>
<name>A0A7K0CLF0_9ACTN</name>
<keyword evidence="3" id="KW-1185">Reference proteome</keyword>
<dbReference type="AlphaFoldDB" id="A0A7K0CLF0"/>
<feature type="domain" description="Extradiol ring-cleavage dioxygenase class III enzyme subunit B" evidence="1">
    <location>
        <begin position="76"/>
        <end position="305"/>
    </location>
</feature>
<organism evidence="2 3">
    <name type="scientific">Streptomyces smaragdinus</name>
    <dbReference type="NCBI Taxonomy" id="2585196"/>
    <lineage>
        <taxon>Bacteria</taxon>
        <taxon>Bacillati</taxon>
        <taxon>Actinomycetota</taxon>
        <taxon>Actinomycetes</taxon>
        <taxon>Kitasatosporales</taxon>
        <taxon>Streptomycetaceae</taxon>
        <taxon>Streptomyces</taxon>
    </lineage>
</organism>
<keyword evidence="2" id="KW-0223">Dioxygenase</keyword>
<dbReference type="Pfam" id="PF02900">
    <property type="entry name" value="LigB"/>
    <property type="match status" value="1"/>
</dbReference>
<accession>A0A7K0CLF0</accession>
<sequence>MAEIVLGLATSHTPQLSTETSWWEDHANRDRRNTFLIGRDGEVHDYASLAAVPEWAVPAERLTPEVWQSLHERGQAGVQTLKDKLAEVAPDVVVVIGDDQDEMFHDDGLPTFAVFHGDSIYDMPPEQAKLDATADGIKAAMWARHAEAPDKYVTPGDLGRHLVLSVVEDEFDVVAFARQPQERSIGHAFTFVRRRLMGEEMIPLLPIAVNSYIPPNVPSARRCYQFGRAIRRAIESYPEDLRVAVVASGGLSHFVVDEELDRRILDGLKNRDVESLSTIPRKHMRSGTSESLLWIAAGGALEHLEMTEVDYIPAYRSEAGTGIGTAFAVWQ</sequence>
<gene>
    <name evidence="2" type="primary">mhpB_3</name>
    <name evidence="2" type="ORF">SRB5_44830</name>
</gene>
<dbReference type="GO" id="GO:0008198">
    <property type="term" value="F:ferrous iron binding"/>
    <property type="evidence" value="ECO:0007669"/>
    <property type="project" value="InterPro"/>
</dbReference>